<dbReference type="EMBL" id="JAVYJV010000017">
    <property type="protein sequence ID" value="KAK4349196.1"/>
    <property type="molecule type" value="Genomic_DNA"/>
</dbReference>
<sequence length="379" mass="42618">MNYESLLNLFYVTVVSSTDSANKHPAGYQEMLSNIVGILLPAGYQEMLSNIVGILKNSANKLPAGYQEMLSNIVGMLWITLLVFDFALLYIVWIPSLRITQPRDDSSTEHLASHSVSHNIKMAIQYSISRLFVGYVICGNRWHRFQDKENNISLKVGEFQETIMDDKCNAKKVLILGVSRVCRPAAELLASIGSMPSRQGLKSSITTDFEEQNCVQVIVASYSSVEEEEKTKVTTWEKLFFNHSTRREWEPTKSRQLHRASDTPLHFDGSSSQARAPVHSQDQSLAALKVTVSPVMAPDASYARAAVEADDKGKKVDKDSTIEKHKSERTNGGEKNMNYGGYQRNNQQWNPIVEKRSEKSKGRQAKKNKEIQKNGVEIE</sequence>
<keyword evidence="4" id="KW-1185">Reference proteome</keyword>
<feature type="compositionally biased region" description="Basic and acidic residues" evidence="1">
    <location>
        <begin position="307"/>
        <end position="332"/>
    </location>
</feature>
<keyword evidence="2" id="KW-0472">Membrane</keyword>
<proteinExistence type="predicted"/>
<gene>
    <name evidence="3" type="ORF">RND71_031951</name>
</gene>
<organism evidence="3 4">
    <name type="scientific">Anisodus tanguticus</name>
    <dbReference type="NCBI Taxonomy" id="243964"/>
    <lineage>
        <taxon>Eukaryota</taxon>
        <taxon>Viridiplantae</taxon>
        <taxon>Streptophyta</taxon>
        <taxon>Embryophyta</taxon>
        <taxon>Tracheophyta</taxon>
        <taxon>Spermatophyta</taxon>
        <taxon>Magnoliopsida</taxon>
        <taxon>eudicotyledons</taxon>
        <taxon>Gunneridae</taxon>
        <taxon>Pentapetalae</taxon>
        <taxon>asterids</taxon>
        <taxon>lamiids</taxon>
        <taxon>Solanales</taxon>
        <taxon>Solanaceae</taxon>
        <taxon>Solanoideae</taxon>
        <taxon>Hyoscyameae</taxon>
        <taxon>Anisodus</taxon>
    </lineage>
</organism>
<dbReference type="AlphaFoldDB" id="A0AAE1V3Q4"/>
<protein>
    <submittedName>
        <fullName evidence="3">Uncharacterized protein</fullName>
    </submittedName>
</protein>
<comment type="caution">
    <text evidence="3">The sequence shown here is derived from an EMBL/GenBank/DDBJ whole genome shotgun (WGS) entry which is preliminary data.</text>
</comment>
<feature type="region of interest" description="Disordered" evidence="1">
    <location>
        <begin position="307"/>
        <end position="379"/>
    </location>
</feature>
<keyword evidence="2" id="KW-0812">Transmembrane</keyword>
<accession>A0AAE1V3Q4</accession>
<keyword evidence="2" id="KW-1133">Transmembrane helix</keyword>
<dbReference type="Proteomes" id="UP001291623">
    <property type="component" value="Unassembled WGS sequence"/>
</dbReference>
<reference evidence="3" key="1">
    <citation type="submission" date="2023-12" db="EMBL/GenBank/DDBJ databases">
        <title>Genome assembly of Anisodus tanguticus.</title>
        <authorList>
            <person name="Wang Y.-J."/>
        </authorList>
    </citation>
    <scope>NUCLEOTIDE SEQUENCE</scope>
    <source>
        <strain evidence="3">KB-2021</strain>
        <tissue evidence="3">Leaf</tissue>
    </source>
</reference>
<name>A0AAE1V3Q4_9SOLA</name>
<feature type="transmembrane region" description="Helical" evidence="2">
    <location>
        <begin position="73"/>
        <end position="93"/>
    </location>
</feature>
<feature type="region of interest" description="Disordered" evidence="1">
    <location>
        <begin position="247"/>
        <end position="281"/>
    </location>
</feature>
<evidence type="ECO:0000256" key="2">
    <source>
        <dbReference type="SAM" id="Phobius"/>
    </source>
</evidence>
<evidence type="ECO:0000313" key="4">
    <source>
        <dbReference type="Proteomes" id="UP001291623"/>
    </source>
</evidence>
<feature type="compositionally biased region" description="Polar residues" evidence="1">
    <location>
        <begin position="269"/>
        <end position="281"/>
    </location>
</feature>
<feature type="compositionally biased region" description="Basic and acidic residues" evidence="1">
    <location>
        <begin position="353"/>
        <end position="372"/>
    </location>
</feature>
<evidence type="ECO:0000313" key="3">
    <source>
        <dbReference type="EMBL" id="KAK4349196.1"/>
    </source>
</evidence>
<evidence type="ECO:0000256" key="1">
    <source>
        <dbReference type="SAM" id="MobiDB-lite"/>
    </source>
</evidence>